<organism evidence="10 11">
    <name type="scientific">Vigna mungo</name>
    <name type="common">Black gram</name>
    <name type="synonym">Phaseolus mungo</name>
    <dbReference type="NCBI Taxonomy" id="3915"/>
    <lineage>
        <taxon>Eukaryota</taxon>
        <taxon>Viridiplantae</taxon>
        <taxon>Streptophyta</taxon>
        <taxon>Embryophyta</taxon>
        <taxon>Tracheophyta</taxon>
        <taxon>Spermatophyta</taxon>
        <taxon>Magnoliopsida</taxon>
        <taxon>eudicotyledons</taxon>
        <taxon>Gunneridae</taxon>
        <taxon>Pentapetalae</taxon>
        <taxon>rosids</taxon>
        <taxon>fabids</taxon>
        <taxon>Fabales</taxon>
        <taxon>Fabaceae</taxon>
        <taxon>Papilionoideae</taxon>
        <taxon>50 kb inversion clade</taxon>
        <taxon>NPAAA clade</taxon>
        <taxon>indigoferoid/millettioid clade</taxon>
        <taxon>Phaseoleae</taxon>
        <taxon>Vigna</taxon>
    </lineage>
</organism>
<dbReference type="PANTHER" id="PTHR33228:SF77">
    <property type="entry name" value="PROTEIN GLUTAMINE DUMPER 2"/>
    <property type="match status" value="1"/>
</dbReference>
<feature type="region of interest" description="Disordered" evidence="8">
    <location>
        <begin position="106"/>
        <end position="130"/>
    </location>
</feature>
<keyword evidence="3" id="KW-0813">Transport</keyword>
<keyword evidence="6 9" id="KW-1133">Transmembrane helix</keyword>
<dbReference type="AlphaFoldDB" id="A0AAQ3NK20"/>
<comment type="similarity">
    <text evidence="2">Belongs to the GLUTAMINE DUMPER 1 (TC 9.B.60) family.</text>
</comment>
<evidence type="ECO:0000256" key="4">
    <source>
        <dbReference type="ARBA" id="ARBA00022692"/>
    </source>
</evidence>
<dbReference type="PANTHER" id="PTHR33228">
    <property type="entry name" value="PROTEIN GLUTAMINE DUMPER 4-RELATED"/>
    <property type="match status" value="1"/>
</dbReference>
<sequence length="406" mass="44756">MAAYREPMNVGDRAPVSPQQPHSPWHSPVPYLFGGLAAMLGLIAFALLILACSYWKLSGYLEGNGETERDLEAGEGKAEQDQKPQRPYEEKILVIMAGQEKPTFLATPSVSSSSSCGTSRSSSFGDNTSTCTCEETRKSLEDAQSVKEGSTESGTTETSRDCFRAKSKALDTSEFWVPLWVVRLHVQQLAVNGDIGIPRWEMSTSCIVKKESVTCLMRREEVVKCSGGTNLRIKTVPGNAQTAAVLNSCTIILWMVYRMMVLLFHNLPLAASGPQWGKGDGSVGLMHVDAVSAKITINTKHNSWYWYLQGISSDILVHQEKGLLLKFMKFSSISFFIRVRENFRGYSSFSGDPFNFANFPMPGTLLNGENNIPTPTFLSSILTITGAIGVEDEDAREEMMEKKTTI</sequence>
<evidence type="ECO:0000256" key="5">
    <source>
        <dbReference type="ARBA" id="ARBA00022970"/>
    </source>
</evidence>
<feature type="region of interest" description="Disordered" evidence="8">
    <location>
        <begin position="1"/>
        <end position="23"/>
    </location>
</feature>
<evidence type="ECO:0000256" key="8">
    <source>
        <dbReference type="SAM" id="MobiDB-lite"/>
    </source>
</evidence>
<reference evidence="10 11" key="1">
    <citation type="journal article" date="2023" name="Life. Sci Alliance">
        <title>Evolutionary insights into 3D genome organization and epigenetic landscape of Vigna mungo.</title>
        <authorList>
            <person name="Junaid A."/>
            <person name="Singh B."/>
            <person name="Bhatia S."/>
        </authorList>
    </citation>
    <scope>NUCLEOTIDE SEQUENCE [LARGE SCALE GENOMIC DNA]</scope>
    <source>
        <strain evidence="10">Urdbean</strain>
    </source>
</reference>
<dbReference type="GO" id="GO:0080143">
    <property type="term" value="P:regulation of amino acid export"/>
    <property type="evidence" value="ECO:0007669"/>
    <property type="project" value="InterPro"/>
</dbReference>
<comment type="subcellular location">
    <subcellularLocation>
        <location evidence="1">Membrane</location>
        <topology evidence="1">Single-pass membrane protein</topology>
    </subcellularLocation>
</comment>
<evidence type="ECO:0000256" key="6">
    <source>
        <dbReference type="ARBA" id="ARBA00022989"/>
    </source>
</evidence>
<keyword evidence="5" id="KW-0029">Amino-acid transport</keyword>
<dbReference type="GO" id="GO:0006865">
    <property type="term" value="P:amino acid transport"/>
    <property type="evidence" value="ECO:0007669"/>
    <property type="project" value="UniProtKB-KW"/>
</dbReference>
<keyword evidence="7 9" id="KW-0472">Membrane</keyword>
<feature type="compositionally biased region" description="Low complexity" evidence="8">
    <location>
        <begin position="109"/>
        <end position="123"/>
    </location>
</feature>
<evidence type="ECO:0000256" key="7">
    <source>
        <dbReference type="ARBA" id="ARBA00023136"/>
    </source>
</evidence>
<dbReference type="GO" id="GO:0016020">
    <property type="term" value="C:membrane"/>
    <property type="evidence" value="ECO:0007669"/>
    <property type="project" value="UniProtKB-SubCell"/>
</dbReference>
<keyword evidence="4 9" id="KW-0812">Transmembrane</keyword>
<evidence type="ECO:0000313" key="10">
    <source>
        <dbReference type="EMBL" id="WVZ09578.1"/>
    </source>
</evidence>
<accession>A0AAQ3NK20</accession>
<dbReference type="EMBL" id="CP144696">
    <property type="protein sequence ID" value="WVZ09578.1"/>
    <property type="molecule type" value="Genomic_DNA"/>
</dbReference>
<evidence type="ECO:0000256" key="3">
    <source>
        <dbReference type="ARBA" id="ARBA00022448"/>
    </source>
</evidence>
<keyword evidence="11" id="KW-1185">Reference proteome</keyword>
<feature type="transmembrane region" description="Helical" evidence="9">
    <location>
        <begin position="31"/>
        <end position="55"/>
    </location>
</feature>
<evidence type="ECO:0000256" key="1">
    <source>
        <dbReference type="ARBA" id="ARBA00004167"/>
    </source>
</evidence>
<dbReference type="InterPro" id="IPR040359">
    <property type="entry name" value="GDU"/>
</dbReference>
<name>A0AAQ3NK20_VIGMU</name>
<proteinExistence type="inferred from homology"/>
<protein>
    <submittedName>
        <fullName evidence="10">Uncharacterized protein</fullName>
    </submittedName>
</protein>
<evidence type="ECO:0000313" key="11">
    <source>
        <dbReference type="Proteomes" id="UP001374535"/>
    </source>
</evidence>
<gene>
    <name evidence="10" type="ORF">V8G54_014108</name>
</gene>
<evidence type="ECO:0000256" key="2">
    <source>
        <dbReference type="ARBA" id="ARBA00009977"/>
    </source>
</evidence>
<dbReference type="Proteomes" id="UP001374535">
    <property type="component" value="Chromosome 5"/>
</dbReference>
<evidence type="ECO:0000256" key="9">
    <source>
        <dbReference type="SAM" id="Phobius"/>
    </source>
</evidence>